<dbReference type="GO" id="GO:0098552">
    <property type="term" value="C:side of membrane"/>
    <property type="evidence" value="ECO:0007669"/>
    <property type="project" value="UniProtKB-KW"/>
</dbReference>
<dbReference type="EC" id="2.4.1.-" evidence="5"/>
<dbReference type="PANTHER" id="PTHR31468">
    <property type="entry name" value="1,3-BETA-GLUCANOSYLTRANSFERASE GAS1"/>
    <property type="match status" value="1"/>
</dbReference>
<evidence type="ECO:0000256" key="2">
    <source>
        <dbReference type="ARBA" id="ARBA00007528"/>
    </source>
</evidence>
<organism evidence="6 7">
    <name type="scientific">Tothia fuscella</name>
    <dbReference type="NCBI Taxonomy" id="1048955"/>
    <lineage>
        <taxon>Eukaryota</taxon>
        <taxon>Fungi</taxon>
        <taxon>Dikarya</taxon>
        <taxon>Ascomycota</taxon>
        <taxon>Pezizomycotina</taxon>
        <taxon>Dothideomycetes</taxon>
        <taxon>Pleosporomycetidae</taxon>
        <taxon>Venturiales</taxon>
        <taxon>Cylindrosympodiaceae</taxon>
        <taxon>Tothia</taxon>
    </lineage>
</organism>
<feature type="chain" id="PRO_5040530123" description="1,3-beta-glucanosyltransferase" evidence="5">
    <location>
        <begin position="20"/>
        <end position="466"/>
    </location>
</feature>
<dbReference type="OrthoDB" id="1055148at2759"/>
<comment type="similarity">
    <text evidence="2 5">Belongs to the glycosyl hydrolase 72 family.</text>
</comment>
<dbReference type="Proteomes" id="UP000800235">
    <property type="component" value="Unassembled WGS sequence"/>
</dbReference>
<evidence type="ECO:0000313" key="7">
    <source>
        <dbReference type="Proteomes" id="UP000800235"/>
    </source>
</evidence>
<keyword evidence="4" id="KW-0325">Glycoprotein</keyword>
<evidence type="ECO:0000313" key="6">
    <source>
        <dbReference type="EMBL" id="KAF2429678.1"/>
    </source>
</evidence>
<dbReference type="InterPro" id="IPR004886">
    <property type="entry name" value="Glucanosyltransferase"/>
</dbReference>
<dbReference type="GO" id="GO:0005886">
    <property type="term" value="C:plasma membrane"/>
    <property type="evidence" value="ECO:0007669"/>
    <property type="project" value="UniProtKB-SubCell"/>
</dbReference>
<dbReference type="GO" id="GO:0071970">
    <property type="term" value="P:fungal-type cell wall (1-&gt;3)-beta-D-glucan biosynthetic process"/>
    <property type="evidence" value="ECO:0007669"/>
    <property type="project" value="TreeGrafter"/>
</dbReference>
<keyword evidence="5" id="KW-0336">GPI-anchor</keyword>
<evidence type="ECO:0000256" key="3">
    <source>
        <dbReference type="ARBA" id="ARBA00022729"/>
    </source>
</evidence>
<sequence length="466" mass="51615">MRIPRLLTSLLVSLATIDALSPLIIKGSKLSYGNETLLYVKGVQMVREYSWSSMESEDQCRVDSAVMKKLGVNSVKVDYSDSTDMDRCMAMYSDAGIYCVGNAPSFSRGESIPWRSETFEKIKRSIDAFSKYSNTAGFTLGEGNAQAGSEKTFTAPFFKAAIRDIKAYMHDRSYRKIPVGYADSDLDNSPHLLADYLTCAPDPEANADFLTLHYDGHCANYNNNSQVKKHMEQFASSWNSINVPAILLMPEKSCPLLSAPQQETMLDPQGSGSVFSGSFLAWGSAWNSCANDTLVGYKSRVQESNDNYTTILLDGYETPVAVEPRFSSLQAVWQRLGWNTTSLNEYRTSLAPSKCPNFSRGTLELDGAVSLPVLDQLLDNSLRQKWSEFAIVEAGCQFIWMSGGFCIFDRVVLSRERTNIVTIKVAMMIVHDLTVMAEADLFILTETVIADGVFIKIGQVKHVGAL</sequence>
<dbReference type="SUPFAM" id="SSF51445">
    <property type="entry name" value="(Trans)glycosidases"/>
    <property type="match status" value="1"/>
</dbReference>
<dbReference type="InterPro" id="IPR017853">
    <property type="entry name" value="GH"/>
</dbReference>
<keyword evidence="7" id="KW-1185">Reference proteome</keyword>
<evidence type="ECO:0000256" key="4">
    <source>
        <dbReference type="ARBA" id="ARBA00023180"/>
    </source>
</evidence>
<proteinExistence type="inferred from homology"/>
<feature type="signal peptide" evidence="5">
    <location>
        <begin position="1"/>
        <end position="19"/>
    </location>
</feature>
<keyword evidence="3 5" id="KW-0732">Signal</keyword>
<keyword evidence="5" id="KW-0449">Lipoprotein</keyword>
<keyword evidence="5" id="KW-0472">Membrane</keyword>
<dbReference type="Gene3D" id="3.20.20.80">
    <property type="entry name" value="Glycosidases"/>
    <property type="match status" value="1"/>
</dbReference>
<dbReference type="GO" id="GO:0042124">
    <property type="term" value="F:1,3-beta-glucanosyltransferase activity"/>
    <property type="evidence" value="ECO:0007669"/>
    <property type="project" value="TreeGrafter"/>
</dbReference>
<dbReference type="AlphaFoldDB" id="A0A9P4NQN1"/>
<accession>A0A9P4NQN1</accession>
<dbReference type="PANTHER" id="PTHR31468:SF8">
    <property type="entry name" value="1,3-BETA-GLUCANOSYLTRANSFERASE GAS2"/>
    <property type="match status" value="1"/>
</dbReference>
<gene>
    <name evidence="6" type="ORF">EJ08DRAFT_698174</name>
</gene>
<comment type="function">
    <text evidence="5">Splits internally a 1,3-beta-glucan molecule and transfers the newly generated reducing end (the donor) to the non-reducing end of another 1,3-beta-glucan molecule (the acceptor) forming a 1,3-beta linkage, resulting in the elongation of 1,3-beta-glucan chains in the cell wall.</text>
</comment>
<dbReference type="GO" id="GO:0031505">
    <property type="term" value="P:fungal-type cell wall organization"/>
    <property type="evidence" value="ECO:0007669"/>
    <property type="project" value="TreeGrafter"/>
</dbReference>
<dbReference type="Pfam" id="PF03198">
    <property type="entry name" value="Glyco_hydro_72"/>
    <property type="match status" value="1"/>
</dbReference>
<comment type="subcellular location">
    <subcellularLocation>
        <location evidence="1 5">Cell membrane</location>
        <topology evidence="1 5">Lipid-anchor</topology>
        <topology evidence="1 5">GPI-anchor</topology>
    </subcellularLocation>
</comment>
<reference evidence="6" key="1">
    <citation type="journal article" date="2020" name="Stud. Mycol.">
        <title>101 Dothideomycetes genomes: a test case for predicting lifestyles and emergence of pathogens.</title>
        <authorList>
            <person name="Haridas S."/>
            <person name="Albert R."/>
            <person name="Binder M."/>
            <person name="Bloem J."/>
            <person name="Labutti K."/>
            <person name="Salamov A."/>
            <person name="Andreopoulos B."/>
            <person name="Baker S."/>
            <person name="Barry K."/>
            <person name="Bills G."/>
            <person name="Bluhm B."/>
            <person name="Cannon C."/>
            <person name="Castanera R."/>
            <person name="Culley D."/>
            <person name="Daum C."/>
            <person name="Ezra D."/>
            <person name="Gonzalez J."/>
            <person name="Henrissat B."/>
            <person name="Kuo A."/>
            <person name="Liang C."/>
            <person name="Lipzen A."/>
            <person name="Lutzoni F."/>
            <person name="Magnuson J."/>
            <person name="Mondo S."/>
            <person name="Nolan M."/>
            <person name="Ohm R."/>
            <person name="Pangilinan J."/>
            <person name="Park H.-J."/>
            <person name="Ramirez L."/>
            <person name="Alfaro M."/>
            <person name="Sun H."/>
            <person name="Tritt A."/>
            <person name="Yoshinaga Y."/>
            <person name="Zwiers L.-H."/>
            <person name="Turgeon B."/>
            <person name="Goodwin S."/>
            <person name="Spatafora J."/>
            <person name="Crous P."/>
            <person name="Grigoriev I."/>
        </authorList>
    </citation>
    <scope>NUCLEOTIDE SEQUENCE</scope>
    <source>
        <strain evidence="6">CBS 130266</strain>
    </source>
</reference>
<keyword evidence="5" id="KW-0808">Transferase</keyword>
<dbReference type="EMBL" id="MU007045">
    <property type="protein sequence ID" value="KAF2429678.1"/>
    <property type="molecule type" value="Genomic_DNA"/>
</dbReference>
<name>A0A9P4NQN1_9PEZI</name>
<evidence type="ECO:0000256" key="5">
    <source>
        <dbReference type="RuleBase" id="RU361209"/>
    </source>
</evidence>
<protein>
    <recommendedName>
        <fullName evidence="5">1,3-beta-glucanosyltransferase</fullName>
        <ecNumber evidence="5">2.4.1.-</ecNumber>
    </recommendedName>
</protein>
<evidence type="ECO:0000256" key="1">
    <source>
        <dbReference type="ARBA" id="ARBA00004609"/>
    </source>
</evidence>
<comment type="caution">
    <text evidence="6">The sequence shown here is derived from an EMBL/GenBank/DDBJ whole genome shotgun (WGS) entry which is preliminary data.</text>
</comment>